<protein>
    <submittedName>
        <fullName evidence="1">Uncharacterized protein</fullName>
    </submittedName>
</protein>
<proteinExistence type="predicted"/>
<dbReference type="PANTHER" id="PTHR47326">
    <property type="entry name" value="TRANSPOSABLE ELEMENT TC3 TRANSPOSASE-LIKE PROTEIN"/>
    <property type="match status" value="1"/>
</dbReference>
<sequence length="68" mass="8088">MMYLTEEENIHNAVQSSPQTSTRCVARRLGVIQSEIWRILHVNELCPYHLQEVQHLEHKIMLHLVKQK</sequence>
<gene>
    <name evidence="1" type="ORF">ANN_01460</name>
</gene>
<dbReference type="Proteomes" id="UP001148838">
    <property type="component" value="Unassembled WGS sequence"/>
</dbReference>
<evidence type="ECO:0000313" key="2">
    <source>
        <dbReference type="Proteomes" id="UP001148838"/>
    </source>
</evidence>
<dbReference type="PANTHER" id="PTHR47326:SF1">
    <property type="entry name" value="HTH PSQ-TYPE DOMAIN-CONTAINING PROTEIN"/>
    <property type="match status" value="1"/>
</dbReference>
<organism evidence="1 2">
    <name type="scientific">Periplaneta americana</name>
    <name type="common">American cockroach</name>
    <name type="synonym">Blatta americana</name>
    <dbReference type="NCBI Taxonomy" id="6978"/>
    <lineage>
        <taxon>Eukaryota</taxon>
        <taxon>Metazoa</taxon>
        <taxon>Ecdysozoa</taxon>
        <taxon>Arthropoda</taxon>
        <taxon>Hexapoda</taxon>
        <taxon>Insecta</taxon>
        <taxon>Pterygota</taxon>
        <taxon>Neoptera</taxon>
        <taxon>Polyneoptera</taxon>
        <taxon>Dictyoptera</taxon>
        <taxon>Blattodea</taxon>
        <taxon>Blattoidea</taxon>
        <taxon>Blattidae</taxon>
        <taxon>Blattinae</taxon>
        <taxon>Periplaneta</taxon>
    </lineage>
</organism>
<dbReference type="EMBL" id="JAJSOF020000003">
    <property type="protein sequence ID" value="KAJ4450053.1"/>
    <property type="molecule type" value="Genomic_DNA"/>
</dbReference>
<reference evidence="1 2" key="1">
    <citation type="journal article" date="2022" name="Allergy">
        <title>Genome assembly and annotation of Periplaneta americana reveal a comprehensive cockroach allergen profile.</title>
        <authorList>
            <person name="Wang L."/>
            <person name="Xiong Q."/>
            <person name="Saelim N."/>
            <person name="Wang L."/>
            <person name="Nong W."/>
            <person name="Wan A.T."/>
            <person name="Shi M."/>
            <person name="Liu X."/>
            <person name="Cao Q."/>
            <person name="Hui J.H.L."/>
            <person name="Sookrung N."/>
            <person name="Leung T.F."/>
            <person name="Tungtrongchitr A."/>
            <person name="Tsui S.K.W."/>
        </authorList>
    </citation>
    <scope>NUCLEOTIDE SEQUENCE [LARGE SCALE GENOMIC DNA]</scope>
    <source>
        <strain evidence="1">PWHHKU_190912</strain>
    </source>
</reference>
<accession>A0ABQ8TUP4</accession>
<comment type="caution">
    <text evidence="1">The sequence shown here is derived from an EMBL/GenBank/DDBJ whole genome shotgun (WGS) entry which is preliminary data.</text>
</comment>
<keyword evidence="2" id="KW-1185">Reference proteome</keyword>
<evidence type="ECO:0000313" key="1">
    <source>
        <dbReference type="EMBL" id="KAJ4450053.1"/>
    </source>
</evidence>
<name>A0ABQ8TUP4_PERAM</name>